<name>A0A4R5A7D3_9ACTN</name>
<feature type="region of interest" description="Disordered" evidence="2">
    <location>
        <begin position="1"/>
        <end position="34"/>
    </location>
</feature>
<dbReference type="GO" id="GO:0016787">
    <property type="term" value="F:hydrolase activity"/>
    <property type="evidence" value="ECO:0007669"/>
    <property type="project" value="UniProtKB-KW"/>
</dbReference>
<evidence type="ECO:0000313" key="3">
    <source>
        <dbReference type="EMBL" id="TDD67901.1"/>
    </source>
</evidence>
<comment type="caution">
    <text evidence="3">The sequence shown here is derived from an EMBL/GenBank/DDBJ whole genome shotgun (WGS) entry which is preliminary data.</text>
</comment>
<dbReference type="InterPro" id="IPR042001">
    <property type="entry name" value="Sortase_F"/>
</dbReference>
<gene>
    <name evidence="3" type="ORF">E1293_37520</name>
</gene>
<protein>
    <submittedName>
        <fullName evidence="3">Class F sortase</fullName>
    </submittedName>
</protein>
<dbReference type="EMBL" id="SMKY01000279">
    <property type="protein sequence ID" value="TDD67901.1"/>
    <property type="molecule type" value="Genomic_DNA"/>
</dbReference>
<keyword evidence="4" id="KW-1185">Reference proteome</keyword>
<evidence type="ECO:0000256" key="1">
    <source>
        <dbReference type="ARBA" id="ARBA00022801"/>
    </source>
</evidence>
<accession>A0A4R5A7D3</accession>
<dbReference type="OrthoDB" id="525039at2"/>
<dbReference type="AlphaFoldDB" id="A0A4R5A7D3"/>
<dbReference type="Gene3D" id="2.40.260.10">
    <property type="entry name" value="Sortase"/>
    <property type="match status" value="1"/>
</dbReference>
<dbReference type="SUPFAM" id="SSF63817">
    <property type="entry name" value="Sortase"/>
    <property type="match status" value="1"/>
</dbReference>
<feature type="region of interest" description="Disordered" evidence="2">
    <location>
        <begin position="64"/>
        <end position="85"/>
    </location>
</feature>
<proteinExistence type="predicted"/>
<reference evidence="3 4" key="1">
    <citation type="submission" date="2019-03" db="EMBL/GenBank/DDBJ databases">
        <title>Draft genome sequences of novel Actinobacteria.</title>
        <authorList>
            <person name="Sahin N."/>
            <person name="Ay H."/>
            <person name="Saygin H."/>
        </authorList>
    </citation>
    <scope>NUCLEOTIDE SEQUENCE [LARGE SCALE GENOMIC DNA]</scope>
    <source>
        <strain evidence="3 4">DSM 45941</strain>
    </source>
</reference>
<evidence type="ECO:0000256" key="2">
    <source>
        <dbReference type="SAM" id="MobiDB-lite"/>
    </source>
</evidence>
<organism evidence="3 4">
    <name type="scientific">Actinomadura darangshiensis</name>
    <dbReference type="NCBI Taxonomy" id="705336"/>
    <lineage>
        <taxon>Bacteria</taxon>
        <taxon>Bacillati</taxon>
        <taxon>Actinomycetota</taxon>
        <taxon>Actinomycetes</taxon>
        <taxon>Streptosporangiales</taxon>
        <taxon>Thermomonosporaceae</taxon>
        <taxon>Actinomadura</taxon>
    </lineage>
</organism>
<dbReference type="InterPro" id="IPR005754">
    <property type="entry name" value="Sortase"/>
</dbReference>
<sequence>MDTGHGRGPGRNRRTGPDPPPPAPSTGTRVRTAAPWHGDRQARVLGLTAAVCGVAAATTAITSARGQAPQAPLAATPGTWSAPHPAPSLSPLPAAPPTHLAIPTIGIDTKVTRVGLRPDGTLQPPRPPHQDQAAWYAGSATPGQTGTAIIEGHLDSASGPSVFYRLGELRPGQRVKAGRADGTTAVFTVDVVRRFPKRHFPTRAVYTNTSTPSLRLITCGGDFNPRIGHYRDNTVAFAHLTDILRQ</sequence>
<dbReference type="NCBIfam" id="NF033748">
    <property type="entry name" value="class_F_sortase"/>
    <property type="match status" value="1"/>
</dbReference>
<dbReference type="Proteomes" id="UP000295578">
    <property type="component" value="Unassembled WGS sequence"/>
</dbReference>
<dbReference type="Pfam" id="PF04203">
    <property type="entry name" value="Sortase"/>
    <property type="match status" value="1"/>
</dbReference>
<evidence type="ECO:0000313" key="4">
    <source>
        <dbReference type="Proteomes" id="UP000295578"/>
    </source>
</evidence>
<keyword evidence="1" id="KW-0378">Hydrolase</keyword>
<dbReference type="InterPro" id="IPR023365">
    <property type="entry name" value="Sortase_dom-sf"/>
</dbReference>
<dbReference type="CDD" id="cd05829">
    <property type="entry name" value="Sortase_F"/>
    <property type="match status" value="1"/>
</dbReference>